<evidence type="ECO:0000313" key="2">
    <source>
        <dbReference type="Proteomes" id="UP001164929"/>
    </source>
</evidence>
<protein>
    <submittedName>
        <fullName evidence="1">Taxane 13-alpha-hydroxylase</fullName>
    </submittedName>
</protein>
<comment type="caution">
    <text evidence="1">The sequence shown here is derived from an EMBL/GenBank/DDBJ whole genome shotgun (WGS) entry which is preliminary data.</text>
</comment>
<gene>
    <name evidence="1" type="ORF">NC653_026798</name>
</gene>
<evidence type="ECO:0000313" key="1">
    <source>
        <dbReference type="EMBL" id="KAJ6978494.1"/>
    </source>
</evidence>
<dbReference type="GO" id="GO:0005506">
    <property type="term" value="F:iron ion binding"/>
    <property type="evidence" value="ECO:0007669"/>
    <property type="project" value="InterPro"/>
</dbReference>
<organism evidence="1 2">
    <name type="scientific">Populus alba x Populus x berolinensis</name>
    <dbReference type="NCBI Taxonomy" id="444605"/>
    <lineage>
        <taxon>Eukaryota</taxon>
        <taxon>Viridiplantae</taxon>
        <taxon>Streptophyta</taxon>
        <taxon>Embryophyta</taxon>
        <taxon>Tracheophyta</taxon>
        <taxon>Spermatophyta</taxon>
        <taxon>Magnoliopsida</taxon>
        <taxon>eudicotyledons</taxon>
        <taxon>Gunneridae</taxon>
        <taxon>Pentapetalae</taxon>
        <taxon>rosids</taxon>
        <taxon>fabids</taxon>
        <taxon>Malpighiales</taxon>
        <taxon>Salicaceae</taxon>
        <taxon>Saliceae</taxon>
        <taxon>Populus</taxon>
    </lineage>
</organism>
<accession>A0AAD6M4W6</accession>
<dbReference type="AlphaFoldDB" id="A0AAD6M4W6"/>
<proteinExistence type="predicted"/>
<dbReference type="Proteomes" id="UP001164929">
    <property type="component" value="Chromosome 11"/>
</dbReference>
<name>A0AAD6M4W6_9ROSI</name>
<dbReference type="EMBL" id="JAQIZT010000011">
    <property type="protein sequence ID" value="KAJ6978494.1"/>
    <property type="molecule type" value="Genomic_DNA"/>
</dbReference>
<dbReference type="GO" id="GO:0004497">
    <property type="term" value="F:monooxygenase activity"/>
    <property type="evidence" value="ECO:0007669"/>
    <property type="project" value="InterPro"/>
</dbReference>
<sequence length="104" mass="12325">MFLHGLAANKFIYTCDGSTLVNQHPLSVRRICGERNILELNGHEHKRERGPVSFLQPEVLKQYVDKIDEVWKHFEMHWHGKQKIRRVVKDFEHEGYLFPKDGSK</sequence>
<dbReference type="InterPro" id="IPR036396">
    <property type="entry name" value="Cyt_P450_sf"/>
</dbReference>
<dbReference type="GO" id="GO:0020037">
    <property type="term" value="F:heme binding"/>
    <property type="evidence" value="ECO:0007669"/>
    <property type="project" value="InterPro"/>
</dbReference>
<reference evidence="1" key="1">
    <citation type="journal article" date="2023" name="Mol. Ecol. Resour.">
        <title>Chromosome-level genome assembly of a triploid poplar Populus alba 'Berolinensis'.</title>
        <authorList>
            <person name="Chen S."/>
            <person name="Yu Y."/>
            <person name="Wang X."/>
            <person name="Wang S."/>
            <person name="Zhang T."/>
            <person name="Zhou Y."/>
            <person name="He R."/>
            <person name="Meng N."/>
            <person name="Wang Y."/>
            <person name="Liu W."/>
            <person name="Liu Z."/>
            <person name="Liu J."/>
            <person name="Guo Q."/>
            <person name="Huang H."/>
            <person name="Sederoff R.R."/>
            <person name="Wang G."/>
            <person name="Qu G."/>
            <person name="Chen S."/>
        </authorList>
    </citation>
    <scope>NUCLEOTIDE SEQUENCE</scope>
    <source>
        <strain evidence="1">SC-2020</strain>
    </source>
</reference>
<keyword evidence="2" id="KW-1185">Reference proteome</keyword>
<dbReference type="GO" id="GO:0016705">
    <property type="term" value="F:oxidoreductase activity, acting on paired donors, with incorporation or reduction of molecular oxygen"/>
    <property type="evidence" value="ECO:0007669"/>
    <property type="project" value="InterPro"/>
</dbReference>
<dbReference type="Gene3D" id="1.10.630.10">
    <property type="entry name" value="Cytochrome P450"/>
    <property type="match status" value="1"/>
</dbReference>